<sequence length="231" mass="26029">MKDKFNATLVKPIKPGRLTLVTDGWINVRGESIINYMLVTPEGGAHFHSSETAGVNSHTGEFLAQRMMNVIEKVGVRHINAICCDSAANQQKEVQLVQEKLTRVFDIECISHQLNLVIKDILKLSPFAETMQCAVSLAKWFRNHHIVLKHLNEQPGKIGLETNELHKRSNNITKFFDAFPEAFRLDQGQQLPGFGIFGALFRHHDLDGINQDYRFKGLLAVGQSRDAIKIS</sequence>
<proteinExistence type="predicted"/>
<evidence type="ECO:0000259" key="1">
    <source>
        <dbReference type="Pfam" id="PF04937"/>
    </source>
</evidence>
<dbReference type="Pfam" id="PF04937">
    <property type="entry name" value="DUF659"/>
    <property type="match status" value="1"/>
</dbReference>
<dbReference type="AlphaFoldDB" id="M1WEP4"/>
<protein>
    <recommendedName>
        <fullName evidence="1">DUF659 domain-containing protein</fullName>
    </recommendedName>
</protein>
<dbReference type="EMBL" id="CAGA01000020">
    <property type="protein sequence ID" value="CCE30254.1"/>
    <property type="molecule type" value="Genomic_DNA"/>
</dbReference>
<dbReference type="InterPro" id="IPR012337">
    <property type="entry name" value="RNaseH-like_sf"/>
</dbReference>
<gene>
    <name evidence="2" type="ORF">CPUR_04102</name>
</gene>
<accession>M1WEP4</accession>
<dbReference type="InterPro" id="IPR007021">
    <property type="entry name" value="DUF659"/>
</dbReference>
<organism evidence="2 3">
    <name type="scientific">Claviceps purpurea (strain 20.1)</name>
    <name type="common">Ergot fungus</name>
    <name type="synonym">Sphacelia segetum</name>
    <dbReference type="NCBI Taxonomy" id="1111077"/>
    <lineage>
        <taxon>Eukaryota</taxon>
        <taxon>Fungi</taxon>
        <taxon>Dikarya</taxon>
        <taxon>Ascomycota</taxon>
        <taxon>Pezizomycotina</taxon>
        <taxon>Sordariomycetes</taxon>
        <taxon>Hypocreomycetidae</taxon>
        <taxon>Hypocreales</taxon>
        <taxon>Clavicipitaceae</taxon>
        <taxon>Claviceps</taxon>
    </lineage>
</organism>
<feature type="domain" description="DUF659" evidence="1">
    <location>
        <begin position="17"/>
        <end position="134"/>
    </location>
</feature>
<dbReference type="OrthoDB" id="2404095at2759"/>
<dbReference type="HOGENOM" id="CLU_1199689_0_0_1"/>
<dbReference type="PANTHER" id="PTHR32166">
    <property type="entry name" value="OSJNBA0013A04.12 PROTEIN"/>
    <property type="match status" value="1"/>
</dbReference>
<dbReference type="PANTHER" id="PTHR32166:SF24">
    <property type="entry name" value="F16P17.2 PROTEIN"/>
    <property type="match status" value="1"/>
</dbReference>
<evidence type="ECO:0000313" key="2">
    <source>
        <dbReference type="EMBL" id="CCE30254.1"/>
    </source>
</evidence>
<evidence type="ECO:0000313" key="3">
    <source>
        <dbReference type="Proteomes" id="UP000016801"/>
    </source>
</evidence>
<comment type="caution">
    <text evidence="2">The sequence shown here is derived from an EMBL/GenBank/DDBJ whole genome shotgun (WGS) entry which is preliminary data.</text>
</comment>
<name>M1WEP4_CLAP2</name>
<keyword evidence="3" id="KW-1185">Reference proteome</keyword>
<dbReference type="VEuPathDB" id="FungiDB:CPUR_04102"/>
<dbReference type="eggNOG" id="ENOG502RS5Z">
    <property type="taxonomic scope" value="Eukaryota"/>
</dbReference>
<dbReference type="Proteomes" id="UP000016801">
    <property type="component" value="Unassembled WGS sequence"/>
</dbReference>
<dbReference type="STRING" id="1111077.M1WEP4"/>
<reference evidence="2 3" key="1">
    <citation type="journal article" date="2013" name="PLoS Genet.">
        <title>Plant-symbiotic fungi as chemical engineers: Multi-genome analysis of the Clavicipitaceae reveals dynamics of alkaloid loci.</title>
        <authorList>
            <person name="Schardl C.L."/>
            <person name="Young C.A."/>
            <person name="Hesse U."/>
            <person name="Amyotte S.G."/>
            <person name="Andreeva K."/>
            <person name="Calie P.J."/>
            <person name="Fleetwood D.J."/>
            <person name="Haws D.C."/>
            <person name="Moore N."/>
            <person name="Oeser B."/>
            <person name="Panaccione D.G."/>
            <person name="Schweri K.K."/>
            <person name="Voisey C.R."/>
            <person name="Farman M.L."/>
            <person name="Jaromczyk J.W."/>
            <person name="Roe B.A."/>
            <person name="O'Sullivan D.M."/>
            <person name="Scott B."/>
            <person name="Tudzynski P."/>
            <person name="An Z."/>
            <person name="Arnaoudova E.G."/>
            <person name="Bullock C.T."/>
            <person name="Charlton N.D."/>
            <person name="Chen L."/>
            <person name="Cox M."/>
            <person name="Dinkins R.D."/>
            <person name="Florea S."/>
            <person name="Glenn A.E."/>
            <person name="Gordon A."/>
            <person name="Gueldener U."/>
            <person name="Harris D.R."/>
            <person name="Hollin W."/>
            <person name="Jaromczyk J."/>
            <person name="Johnson R.D."/>
            <person name="Khan A.K."/>
            <person name="Leistner E."/>
            <person name="Leuchtmann A."/>
            <person name="Li C."/>
            <person name="Liu J."/>
            <person name="Liu J."/>
            <person name="Liu M."/>
            <person name="Mace W."/>
            <person name="Machado C."/>
            <person name="Nagabhyru P."/>
            <person name="Pan J."/>
            <person name="Schmid J."/>
            <person name="Sugawara K."/>
            <person name="Steiner U."/>
            <person name="Takach J.E."/>
            <person name="Tanaka E."/>
            <person name="Webb J.S."/>
            <person name="Wilson E.V."/>
            <person name="Wiseman J.L."/>
            <person name="Yoshida R."/>
            <person name="Zeng Z."/>
        </authorList>
    </citation>
    <scope>NUCLEOTIDE SEQUENCE [LARGE SCALE GENOMIC DNA]</scope>
    <source>
        <strain evidence="2 3">20.1</strain>
    </source>
</reference>
<dbReference type="SUPFAM" id="SSF53098">
    <property type="entry name" value="Ribonuclease H-like"/>
    <property type="match status" value="1"/>
</dbReference>